<dbReference type="SMART" id="SM00947">
    <property type="entry name" value="Pro_CA"/>
    <property type="match status" value="1"/>
</dbReference>
<comment type="function">
    <text evidence="8">Reversible hydration of carbon dioxide.</text>
</comment>
<dbReference type="GO" id="GO:0004089">
    <property type="term" value="F:carbonate dehydratase activity"/>
    <property type="evidence" value="ECO:0007669"/>
    <property type="project" value="UniProtKB-UniRule"/>
</dbReference>
<gene>
    <name evidence="9" type="ORF">AMS68_004778</name>
</gene>
<evidence type="ECO:0000256" key="5">
    <source>
        <dbReference type="ARBA" id="ARBA00023239"/>
    </source>
</evidence>
<keyword evidence="5 8" id="KW-0456">Lyase</keyword>
<proteinExistence type="inferred from homology"/>
<keyword evidence="10" id="KW-1185">Reference proteome</keyword>
<comment type="similarity">
    <text evidence="1 8">Belongs to the beta-class carbonic anhydrase family.</text>
</comment>
<dbReference type="OrthoDB" id="10248475at2759"/>
<dbReference type="GO" id="GO:0005737">
    <property type="term" value="C:cytoplasm"/>
    <property type="evidence" value="ECO:0007669"/>
    <property type="project" value="TreeGrafter"/>
</dbReference>
<comment type="catalytic activity">
    <reaction evidence="6 8">
        <text>hydrogencarbonate + H(+) = CO2 + H2O</text>
        <dbReference type="Rhea" id="RHEA:10748"/>
        <dbReference type="ChEBI" id="CHEBI:15377"/>
        <dbReference type="ChEBI" id="CHEBI:15378"/>
        <dbReference type="ChEBI" id="CHEBI:16526"/>
        <dbReference type="ChEBI" id="CHEBI:17544"/>
        <dbReference type="EC" id="4.2.1.1"/>
    </reaction>
</comment>
<reference evidence="9 10" key="1">
    <citation type="journal article" date="2016" name="Sci. Rep.">
        <title>Peltaster fructicola genome reveals evolution from an invasive phytopathogen to an ectophytic parasite.</title>
        <authorList>
            <person name="Xu C."/>
            <person name="Chen H."/>
            <person name="Gleason M.L."/>
            <person name="Xu J.R."/>
            <person name="Liu H."/>
            <person name="Zhang R."/>
            <person name="Sun G."/>
        </authorList>
    </citation>
    <scope>NUCLEOTIDE SEQUENCE [LARGE SCALE GENOMIC DNA]</scope>
    <source>
        <strain evidence="9 10">LNHT1506</strain>
    </source>
</reference>
<feature type="binding site" evidence="7">
    <location>
        <position position="49"/>
    </location>
    <ligand>
        <name>Zn(2+)</name>
        <dbReference type="ChEBI" id="CHEBI:29105"/>
    </ligand>
</feature>
<name>A0A6H0XX74_9PEZI</name>
<feature type="binding site" evidence="7">
    <location>
        <position position="103"/>
    </location>
    <ligand>
        <name>Zn(2+)</name>
        <dbReference type="ChEBI" id="CHEBI:29105"/>
    </ligand>
</feature>
<protein>
    <recommendedName>
        <fullName evidence="2 8">Carbonic anhydrase</fullName>
        <ecNumber evidence="2 8">4.2.1.1</ecNumber>
    </recommendedName>
    <alternativeName>
        <fullName evidence="8">Carbonate dehydratase</fullName>
    </alternativeName>
</protein>
<evidence type="ECO:0000256" key="6">
    <source>
        <dbReference type="ARBA" id="ARBA00048348"/>
    </source>
</evidence>
<comment type="cofactor">
    <cofactor evidence="7">
        <name>Zn(2+)</name>
        <dbReference type="ChEBI" id="CHEBI:29105"/>
    </cofactor>
    <text evidence="7">Binds 1 zinc ion per subunit.</text>
</comment>
<feature type="binding site" evidence="7">
    <location>
        <position position="106"/>
    </location>
    <ligand>
        <name>Zn(2+)</name>
        <dbReference type="ChEBI" id="CHEBI:29105"/>
    </ligand>
</feature>
<dbReference type="GO" id="GO:0008270">
    <property type="term" value="F:zinc ion binding"/>
    <property type="evidence" value="ECO:0007669"/>
    <property type="project" value="UniProtKB-UniRule"/>
</dbReference>
<keyword evidence="4 7" id="KW-0862">Zinc</keyword>
<dbReference type="EC" id="4.2.1.1" evidence="2 8"/>
<evidence type="ECO:0000256" key="2">
    <source>
        <dbReference type="ARBA" id="ARBA00012925"/>
    </source>
</evidence>
<dbReference type="InterPro" id="IPR001765">
    <property type="entry name" value="Carbonic_anhydrase"/>
</dbReference>
<dbReference type="AlphaFoldDB" id="A0A6H0XX74"/>
<evidence type="ECO:0000256" key="4">
    <source>
        <dbReference type="ARBA" id="ARBA00022833"/>
    </source>
</evidence>
<dbReference type="Proteomes" id="UP000503462">
    <property type="component" value="Chromosome 3"/>
</dbReference>
<evidence type="ECO:0000256" key="1">
    <source>
        <dbReference type="ARBA" id="ARBA00006217"/>
    </source>
</evidence>
<dbReference type="EMBL" id="CP051141">
    <property type="protein sequence ID" value="QIW99260.1"/>
    <property type="molecule type" value="Genomic_DNA"/>
</dbReference>
<dbReference type="Pfam" id="PF00484">
    <property type="entry name" value="Pro_CA"/>
    <property type="match status" value="1"/>
</dbReference>
<evidence type="ECO:0000313" key="9">
    <source>
        <dbReference type="EMBL" id="QIW99260.1"/>
    </source>
</evidence>
<dbReference type="Gene3D" id="3.40.1050.10">
    <property type="entry name" value="Carbonic anhydrase"/>
    <property type="match status" value="1"/>
</dbReference>
<evidence type="ECO:0000313" key="10">
    <source>
        <dbReference type="Proteomes" id="UP000503462"/>
    </source>
</evidence>
<dbReference type="PANTHER" id="PTHR11002">
    <property type="entry name" value="CARBONIC ANHYDRASE"/>
    <property type="match status" value="1"/>
</dbReference>
<evidence type="ECO:0000256" key="3">
    <source>
        <dbReference type="ARBA" id="ARBA00022723"/>
    </source>
</evidence>
<evidence type="ECO:0000256" key="7">
    <source>
        <dbReference type="PIRSR" id="PIRSR601765-1"/>
    </source>
</evidence>
<dbReference type="InterPro" id="IPR036874">
    <property type="entry name" value="Carbonic_anhydrase_sf"/>
</dbReference>
<organism evidence="9 10">
    <name type="scientific">Peltaster fructicola</name>
    <dbReference type="NCBI Taxonomy" id="286661"/>
    <lineage>
        <taxon>Eukaryota</taxon>
        <taxon>Fungi</taxon>
        <taxon>Dikarya</taxon>
        <taxon>Ascomycota</taxon>
        <taxon>Pezizomycotina</taxon>
        <taxon>Dothideomycetes</taxon>
        <taxon>Dothideomycetes incertae sedis</taxon>
        <taxon>Peltaster</taxon>
    </lineage>
</organism>
<dbReference type="CDD" id="cd00883">
    <property type="entry name" value="beta_CA_cladeA"/>
    <property type="match status" value="1"/>
</dbReference>
<evidence type="ECO:0000256" key="8">
    <source>
        <dbReference type="RuleBase" id="RU003956"/>
    </source>
</evidence>
<dbReference type="GO" id="GO:0071244">
    <property type="term" value="P:cellular response to carbon dioxide"/>
    <property type="evidence" value="ECO:0007669"/>
    <property type="project" value="TreeGrafter"/>
</dbReference>
<dbReference type="SUPFAM" id="SSF53056">
    <property type="entry name" value="beta-carbonic anhydrase, cab"/>
    <property type="match status" value="1"/>
</dbReference>
<sequence length="214" mass="22689">MSGTTGGALTAALESNQKWASNTASSDPEFFPKCAKGQTPKILWLGCSDSRVPETTVLGLKPGDVFVHRNIANIMNPTDTNMLSVVEYSVRYLKVEQIVVCGHSSCGGVAATLANGKLGVIDVWLQPMRALREKHAAELSKLDGAAKAAALGKLNVQAGVDVIKRIPTVIEAIKERGLTVHGAIYHLDSGKVEELDCKEDEAAGTTRSDAFALS</sequence>
<dbReference type="GO" id="GO:0034599">
    <property type="term" value="P:cellular response to oxidative stress"/>
    <property type="evidence" value="ECO:0007669"/>
    <property type="project" value="TreeGrafter"/>
</dbReference>
<dbReference type="PANTHER" id="PTHR11002:SF76">
    <property type="entry name" value="CARBONIC ANHYDRASE"/>
    <property type="match status" value="1"/>
</dbReference>
<accession>A0A6H0XX74</accession>
<feature type="binding site" evidence="7">
    <location>
        <position position="47"/>
    </location>
    <ligand>
        <name>Zn(2+)</name>
        <dbReference type="ChEBI" id="CHEBI:29105"/>
    </ligand>
</feature>
<keyword evidence="3 7" id="KW-0479">Metal-binding</keyword>